<dbReference type="EMBL" id="ML976615">
    <property type="protein sequence ID" value="KAF1847071.1"/>
    <property type="molecule type" value="Genomic_DNA"/>
</dbReference>
<gene>
    <name evidence="2" type="ORF">K460DRAFT_402437</name>
</gene>
<feature type="compositionally biased region" description="Low complexity" evidence="1">
    <location>
        <begin position="33"/>
        <end position="57"/>
    </location>
</feature>
<dbReference type="OrthoDB" id="3682974at2759"/>
<feature type="region of interest" description="Disordered" evidence="1">
    <location>
        <begin position="1"/>
        <end position="57"/>
    </location>
</feature>
<reference evidence="2" key="1">
    <citation type="submission" date="2020-01" db="EMBL/GenBank/DDBJ databases">
        <authorList>
            <consortium name="DOE Joint Genome Institute"/>
            <person name="Haridas S."/>
            <person name="Albert R."/>
            <person name="Binder M."/>
            <person name="Bloem J."/>
            <person name="Labutti K."/>
            <person name="Salamov A."/>
            <person name="Andreopoulos B."/>
            <person name="Baker S.E."/>
            <person name="Barry K."/>
            <person name="Bills G."/>
            <person name="Bluhm B.H."/>
            <person name="Cannon C."/>
            <person name="Castanera R."/>
            <person name="Culley D.E."/>
            <person name="Daum C."/>
            <person name="Ezra D."/>
            <person name="Gonzalez J.B."/>
            <person name="Henrissat B."/>
            <person name="Kuo A."/>
            <person name="Liang C."/>
            <person name="Lipzen A."/>
            <person name="Lutzoni F."/>
            <person name="Magnuson J."/>
            <person name="Mondo S."/>
            <person name="Nolan M."/>
            <person name="Ohm R."/>
            <person name="Pangilinan J."/>
            <person name="Park H.-J."/>
            <person name="Ramirez L."/>
            <person name="Alfaro M."/>
            <person name="Sun H."/>
            <person name="Tritt A."/>
            <person name="Yoshinaga Y."/>
            <person name="Zwiers L.-H."/>
            <person name="Turgeon B.G."/>
            <person name="Goodwin S.B."/>
            <person name="Spatafora J.W."/>
            <person name="Crous P.W."/>
            <person name="Grigoriev I.V."/>
        </authorList>
    </citation>
    <scope>NUCLEOTIDE SEQUENCE</scope>
    <source>
        <strain evidence="2">CBS 394.84</strain>
    </source>
</reference>
<name>A0A9P4L9E1_9PLEO</name>
<evidence type="ECO:0000313" key="2">
    <source>
        <dbReference type="EMBL" id="KAF1847071.1"/>
    </source>
</evidence>
<dbReference type="GeneID" id="63853775"/>
<dbReference type="RefSeq" id="XP_040789634.1">
    <property type="nucleotide sequence ID" value="XM_040936525.1"/>
</dbReference>
<accession>A0A9P4L9E1</accession>
<dbReference type="AlphaFoldDB" id="A0A9P4L9E1"/>
<evidence type="ECO:0000256" key="1">
    <source>
        <dbReference type="SAM" id="MobiDB-lite"/>
    </source>
</evidence>
<proteinExistence type="predicted"/>
<dbReference type="Proteomes" id="UP000800039">
    <property type="component" value="Unassembled WGS sequence"/>
</dbReference>
<comment type="caution">
    <text evidence="2">The sequence shown here is derived from an EMBL/GenBank/DDBJ whole genome shotgun (WGS) entry which is preliminary data.</text>
</comment>
<sequence>MAHLPNSKQPAHPGENPNSAYTLLRKFQAETVPATTAAPASFSTPPTGHTTPPASTAVPTARLGAAASLHHSPQLPTPPTAYTPRLASQSVLTQQSLSPDSITREMIIERIQYLLQDKLPRWSTPTAVLELAKRLTFILIEYGQRGGLGPHGLSKLSDIFMSVGHEGIWHYMALTVNPGMGDVQILLKGELREKEGKDPLHDEELMEMLRDGFDQQAVREWVATLPTDSRAGQVRQY</sequence>
<evidence type="ECO:0000313" key="3">
    <source>
        <dbReference type="Proteomes" id="UP000800039"/>
    </source>
</evidence>
<organism evidence="2 3">
    <name type="scientific">Cucurbitaria berberidis CBS 394.84</name>
    <dbReference type="NCBI Taxonomy" id="1168544"/>
    <lineage>
        <taxon>Eukaryota</taxon>
        <taxon>Fungi</taxon>
        <taxon>Dikarya</taxon>
        <taxon>Ascomycota</taxon>
        <taxon>Pezizomycotina</taxon>
        <taxon>Dothideomycetes</taxon>
        <taxon>Pleosporomycetidae</taxon>
        <taxon>Pleosporales</taxon>
        <taxon>Pleosporineae</taxon>
        <taxon>Cucurbitariaceae</taxon>
        <taxon>Cucurbitaria</taxon>
    </lineage>
</organism>
<protein>
    <submittedName>
        <fullName evidence="2">Uncharacterized protein</fullName>
    </submittedName>
</protein>
<keyword evidence="3" id="KW-1185">Reference proteome</keyword>